<dbReference type="PROSITE" id="PS51257">
    <property type="entry name" value="PROKAR_LIPOPROTEIN"/>
    <property type="match status" value="1"/>
</dbReference>
<evidence type="ECO:0000313" key="1">
    <source>
        <dbReference type="EMBL" id="MCH7409282.1"/>
    </source>
</evidence>
<dbReference type="Proteomes" id="UP001165489">
    <property type="component" value="Unassembled WGS sequence"/>
</dbReference>
<proteinExistence type="predicted"/>
<gene>
    <name evidence="1" type="ORF">MM239_07755</name>
</gene>
<organism evidence="1 2">
    <name type="scientific">Belliella filtrata</name>
    <dbReference type="NCBI Taxonomy" id="2923435"/>
    <lineage>
        <taxon>Bacteria</taxon>
        <taxon>Pseudomonadati</taxon>
        <taxon>Bacteroidota</taxon>
        <taxon>Cytophagia</taxon>
        <taxon>Cytophagales</taxon>
        <taxon>Cyclobacteriaceae</taxon>
        <taxon>Belliella</taxon>
    </lineage>
</organism>
<sequence length="96" mass="10924">MKKSIVFVFTVFLLGSCAVFTPRHEFREGMSEGQFLRQNRAAVLSNMEGPLKVYRLDRGDRFYVLATFENGTLIKVEERELTPGWMPAAPPVGNQQ</sequence>
<protein>
    <recommendedName>
        <fullName evidence="3">Lipoprotein</fullName>
    </recommendedName>
</protein>
<reference evidence="1" key="1">
    <citation type="submission" date="2022-03" db="EMBL/GenBank/DDBJ databases">
        <title>De novo assembled genomes of Belliella spp. (Cyclobacteriaceae) strains.</title>
        <authorList>
            <person name="Szabo A."/>
            <person name="Korponai K."/>
            <person name="Felfoldi T."/>
        </authorList>
    </citation>
    <scope>NUCLEOTIDE SEQUENCE</scope>
    <source>
        <strain evidence="1">DSM 111904</strain>
    </source>
</reference>
<dbReference type="RefSeq" id="WP_241347630.1">
    <property type="nucleotide sequence ID" value="NZ_JAKZGP010000014.1"/>
</dbReference>
<accession>A0ABS9UYP5</accession>
<keyword evidence="2" id="KW-1185">Reference proteome</keyword>
<comment type="caution">
    <text evidence="1">The sequence shown here is derived from an EMBL/GenBank/DDBJ whole genome shotgun (WGS) entry which is preliminary data.</text>
</comment>
<evidence type="ECO:0000313" key="2">
    <source>
        <dbReference type="Proteomes" id="UP001165489"/>
    </source>
</evidence>
<name>A0ABS9UYP5_9BACT</name>
<dbReference type="EMBL" id="JAKZGP010000014">
    <property type="protein sequence ID" value="MCH7409282.1"/>
    <property type="molecule type" value="Genomic_DNA"/>
</dbReference>
<evidence type="ECO:0008006" key="3">
    <source>
        <dbReference type="Google" id="ProtNLM"/>
    </source>
</evidence>